<gene>
    <name evidence="12" type="primary">pgeF</name>
    <name evidence="12" type="ORF">GCM10009720_15650</name>
</gene>
<evidence type="ECO:0000256" key="3">
    <source>
        <dbReference type="ARBA" id="ARBA00007353"/>
    </source>
</evidence>
<comment type="similarity">
    <text evidence="3">Belongs to the purine nucleoside phosphorylase YfiH/LACC1 family.</text>
</comment>
<comment type="catalytic activity">
    <reaction evidence="11">
        <text>S-methyl-5'-thioadenosine + phosphate = 5-(methylsulfanyl)-alpha-D-ribose 1-phosphate + adenine</text>
        <dbReference type="Rhea" id="RHEA:11852"/>
        <dbReference type="ChEBI" id="CHEBI:16708"/>
        <dbReference type="ChEBI" id="CHEBI:17509"/>
        <dbReference type="ChEBI" id="CHEBI:43474"/>
        <dbReference type="ChEBI" id="CHEBI:58533"/>
        <dbReference type="EC" id="2.4.2.28"/>
    </reaction>
    <physiologicalReaction direction="left-to-right" evidence="11">
        <dbReference type="Rhea" id="RHEA:11853"/>
    </physiologicalReaction>
</comment>
<name>A0ABP5G1Z9_9MICC</name>
<evidence type="ECO:0000256" key="7">
    <source>
        <dbReference type="ARBA" id="ARBA00022833"/>
    </source>
</evidence>
<evidence type="ECO:0000256" key="1">
    <source>
        <dbReference type="ARBA" id="ARBA00000553"/>
    </source>
</evidence>
<comment type="function">
    <text evidence="2">Purine nucleoside enzyme that catalyzes the phosphorolysis of adenosine and inosine nucleosides, yielding D-ribose 1-phosphate and the respective free bases, adenine and hypoxanthine. Also catalyzes the phosphorolysis of S-methyl-5'-thioadenosine into adenine and S-methyl-5-thio-alpha-D-ribose 1-phosphate. Also has adenosine deaminase activity.</text>
</comment>
<dbReference type="Proteomes" id="UP001501461">
    <property type="component" value="Unassembled WGS sequence"/>
</dbReference>
<keyword evidence="6" id="KW-0378">Hydrolase</keyword>
<comment type="catalytic activity">
    <reaction evidence="9">
        <text>adenosine + H2O + H(+) = inosine + NH4(+)</text>
        <dbReference type="Rhea" id="RHEA:24408"/>
        <dbReference type="ChEBI" id="CHEBI:15377"/>
        <dbReference type="ChEBI" id="CHEBI:15378"/>
        <dbReference type="ChEBI" id="CHEBI:16335"/>
        <dbReference type="ChEBI" id="CHEBI:17596"/>
        <dbReference type="ChEBI" id="CHEBI:28938"/>
        <dbReference type="EC" id="3.5.4.4"/>
    </reaction>
    <physiologicalReaction direction="left-to-right" evidence="9">
        <dbReference type="Rhea" id="RHEA:24409"/>
    </physiologicalReaction>
</comment>
<evidence type="ECO:0000256" key="4">
    <source>
        <dbReference type="ARBA" id="ARBA00022679"/>
    </source>
</evidence>
<dbReference type="RefSeq" id="WP_343957268.1">
    <property type="nucleotide sequence ID" value="NZ_BAAAMN010000026.1"/>
</dbReference>
<protein>
    <submittedName>
        <fullName evidence="12">Peptidoglycan editing factor PgeF</fullName>
    </submittedName>
</protein>
<dbReference type="CDD" id="cd16833">
    <property type="entry name" value="YfiH"/>
    <property type="match status" value="1"/>
</dbReference>
<evidence type="ECO:0000313" key="13">
    <source>
        <dbReference type="Proteomes" id="UP001501461"/>
    </source>
</evidence>
<evidence type="ECO:0000256" key="2">
    <source>
        <dbReference type="ARBA" id="ARBA00003215"/>
    </source>
</evidence>
<organism evidence="12 13">
    <name type="scientific">Yaniella flava</name>
    <dbReference type="NCBI Taxonomy" id="287930"/>
    <lineage>
        <taxon>Bacteria</taxon>
        <taxon>Bacillati</taxon>
        <taxon>Actinomycetota</taxon>
        <taxon>Actinomycetes</taxon>
        <taxon>Micrococcales</taxon>
        <taxon>Micrococcaceae</taxon>
        <taxon>Yaniella</taxon>
    </lineage>
</organism>
<dbReference type="Pfam" id="PF02578">
    <property type="entry name" value="Cu-oxidase_4"/>
    <property type="match status" value="1"/>
</dbReference>
<accession>A0ABP5G1Z9</accession>
<comment type="catalytic activity">
    <reaction evidence="10">
        <text>adenosine + phosphate = alpha-D-ribose 1-phosphate + adenine</text>
        <dbReference type="Rhea" id="RHEA:27642"/>
        <dbReference type="ChEBI" id="CHEBI:16335"/>
        <dbReference type="ChEBI" id="CHEBI:16708"/>
        <dbReference type="ChEBI" id="CHEBI:43474"/>
        <dbReference type="ChEBI" id="CHEBI:57720"/>
        <dbReference type="EC" id="2.4.2.1"/>
    </reaction>
    <physiologicalReaction direction="left-to-right" evidence="10">
        <dbReference type="Rhea" id="RHEA:27643"/>
    </physiologicalReaction>
</comment>
<keyword evidence="8" id="KW-0186">Copper</keyword>
<dbReference type="SUPFAM" id="SSF64438">
    <property type="entry name" value="CNF1/YfiH-like putative cysteine hydrolases"/>
    <property type="match status" value="1"/>
</dbReference>
<dbReference type="InterPro" id="IPR003730">
    <property type="entry name" value="Cu_polyphenol_OxRdtase"/>
</dbReference>
<dbReference type="PANTHER" id="PTHR30616">
    <property type="entry name" value="UNCHARACTERIZED PROTEIN YFIH"/>
    <property type="match status" value="1"/>
</dbReference>
<dbReference type="InterPro" id="IPR038371">
    <property type="entry name" value="Cu_polyphenol_OxRdtase_sf"/>
</dbReference>
<dbReference type="Gene3D" id="3.60.140.10">
    <property type="entry name" value="CNF1/YfiH-like putative cysteine hydrolases"/>
    <property type="match status" value="1"/>
</dbReference>
<evidence type="ECO:0000256" key="6">
    <source>
        <dbReference type="ARBA" id="ARBA00022801"/>
    </source>
</evidence>
<evidence type="ECO:0000256" key="9">
    <source>
        <dbReference type="ARBA" id="ARBA00047989"/>
    </source>
</evidence>
<keyword evidence="5" id="KW-0479">Metal-binding</keyword>
<proteinExistence type="inferred from homology"/>
<evidence type="ECO:0000256" key="11">
    <source>
        <dbReference type="ARBA" id="ARBA00049893"/>
    </source>
</evidence>
<keyword evidence="13" id="KW-1185">Reference proteome</keyword>
<evidence type="ECO:0000256" key="8">
    <source>
        <dbReference type="ARBA" id="ARBA00023008"/>
    </source>
</evidence>
<evidence type="ECO:0000256" key="5">
    <source>
        <dbReference type="ARBA" id="ARBA00022723"/>
    </source>
</evidence>
<reference evidence="13" key="1">
    <citation type="journal article" date="2019" name="Int. J. Syst. Evol. Microbiol.">
        <title>The Global Catalogue of Microorganisms (GCM) 10K type strain sequencing project: providing services to taxonomists for standard genome sequencing and annotation.</title>
        <authorList>
            <consortium name="The Broad Institute Genomics Platform"/>
            <consortium name="The Broad Institute Genome Sequencing Center for Infectious Disease"/>
            <person name="Wu L."/>
            <person name="Ma J."/>
        </authorList>
    </citation>
    <scope>NUCLEOTIDE SEQUENCE [LARGE SCALE GENOMIC DNA]</scope>
    <source>
        <strain evidence="13">JCM 13595</strain>
    </source>
</reference>
<dbReference type="InterPro" id="IPR011324">
    <property type="entry name" value="Cytotoxic_necrot_fac-like_cat"/>
</dbReference>
<comment type="caution">
    <text evidence="12">The sequence shown here is derived from an EMBL/GenBank/DDBJ whole genome shotgun (WGS) entry which is preliminary data.</text>
</comment>
<evidence type="ECO:0000313" key="12">
    <source>
        <dbReference type="EMBL" id="GAA2035950.1"/>
    </source>
</evidence>
<dbReference type="PANTHER" id="PTHR30616:SF2">
    <property type="entry name" value="PURINE NUCLEOSIDE PHOSPHORYLASE LACC1"/>
    <property type="match status" value="1"/>
</dbReference>
<keyword evidence="4" id="KW-0808">Transferase</keyword>
<keyword evidence="7" id="KW-0862">Zinc</keyword>
<dbReference type="EMBL" id="BAAAMN010000026">
    <property type="protein sequence ID" value="GAA2035950.1"/>
    <property type="molecule type" value="Genomic_DNA"/>
</dbReference>
<comment type="catalytic activity">
    <reaction evidence="1">
        <text>inosine + phosphate = alpha-D-ribose 1-phosphate + hypoxanthine</text>
        <dbReference type="Rhea" id="RHEA:27646"/>
        <dbReference type="ChEBI" id="CHEBI:17368"/>
        <dbReference type="ChEBI" id="CHEBI:17596"/>
        <dbReference type="ChEBI" id="CHEBI:43474"/>
        <dbReference type="ChEBI" id="CHEBI:57720"/>
        <dbReference type="EC" id="2.4.2.1"/>
    </reaction>
    <physiologicalReaction direction="left-to-right" evidence="1">
        <dbReference type="Rhea" id="RHEA:27647"/>
    </physiologicalReaction>
</comment>
<sequence>MSLDLAYQHATDTGHNVGFSSVAAGNMSMTVLQQNQTAEDTAINRRNLEELLGITPGTTRFVSQTHSARVVAAGPSCWATLATQGEADAIVSQDGNDPIAILVADCLPVAFTTDYGPTAVAHAGRVGLLDGVLENTVEELRTLDADDDGKIYATIGPSICGRCYEVPESMRDEVSVQHPALYSETSWGTPALDLPAAAEAILRHAGVVVQRVEECTRENHQLYSHRRQPGAGRLTGIVWKPAISTNAVRHTT</sequence>
<evidence type="ECO:0000256" key="10">
    <source>
        <dbReference type="ARBA" id="ARBA00048968"/>
    </source>
</evidence>